<gene>
    <name evidence="4" type="ORF">EPI11_09700</name>
</gene>
<evidence type="ECO:0000256" key="2">
    <source>
        <dbReference type="ARBA" id="ARBA00022723"/>
    </source>
</evidence>
<dbReference type="GO" id="GO:0046872">
    <property type="term" value="F:metal ion binding"/>
    <property type="evidence" value="ECO:0007669"/>
    <property type="project" value="UniProtKB-KW"/>
</dbReference>
<sequence>MELIKLLQKEMDQEALTTRKMLSRVPADKFDWQPHPKSMTLKRLAAHVAELPGWVEMVIDTDELDFENNPYTPHEVTTTEELLAYFEDSLKKGREALARADIKNFTKEWVLRSGEQIYSTDTKYEVIRMSYSQIIHHRAQLGVYLRLLNIPIPGSYGPSADDVSF</sequence>
<keyword evidence="5" id="KW-1185">Reference proteome</keyword>
<proteinExistence type="inferred from homology"/>
<name>A0A444HB65_9FLAO</name>
<comment type="similarity">
    <text evidence="1">Belongs to the DinB family.</text>
</comment>
<comment type="caution">
    <text evidence="4">The sequence shown here is derived from an EMBL/GenBank/DDBJ whole genome shotgun (WGS) entry which is preliminary data.</text>
</comment>
<evidence type="ECO:0000313" key="5">
    <source>
        <dbReference type="Proteomes" id="UP000287527"/>
    </source>
</evidence>
<keyword evidence="2 3" id="KW-0479">Metal-binding</keyword>
<organism evidence="4 5">
    <name type="scientific">Flavobacterium cerinum</name>
    <dbReference type="NCBI Taxonomy" id="2502784"/>
    <lineage>
        <taxon>Bacteria</taxon>
        <taxon>Pseudomonadati</taxon>
        <taxon>Bacteroidota</taxon>
        <taxon>Flavobacteriia</taxon>
        <taxon>Flavobacteriales</taxon>
        <taxon>Flavobacteriaceae</taxon>
        <taxon>Flavobacterium</taxon>
    </lineage>
</organism>
<evidence type="ECO:0000256" key="1">
    <source>
        <dbReference type="ARBA" id="ARBA00008635"/>
    </source>
</evidence>
<dbReference type="InterPro" id="IPR034660">
    <property type="entry name" value="DinB/YfiT-like"/>
</dbReference>
<evidence type="ECO:0000256" key="3">
    <source>
        <dbReference type="PIRSR" id="PIRSR607837-1"/>
    </source>
</evidence>
<dbReference type="AlphaFoldDB" id="A0A444HB65"/>
<dbReference type="Pfam" id="PF05163">
    <property type="entry name" value="DinB"/>
    <property type="match status" value="1"/>
</dbReference>
<evidence type="ECO:0000313" key="4">
    <source>
        <dbReference type="EMBL" id="RWX00538.1"/>
    </source>
</evidence>
<dbReference type="Proteomes" id="UP000287527">
    <property type="component" value="Unassembled WGS sequence"/>
</dbReference>
<dbReference type="RefSeq" id="WP_128389767.1">
    <property type="nucleotide sequence ID" value="NZ_SBII01000005.1"/>
</dbReference>
<reference evidence="4 5" key="1">
    <citation type="submission" date="2019-01" db="EMBL/GenBank/DDBJ databases">
        <title>Flavobacterium sp. nov.,isolated from freshwater.</title>
        <authorList>
            <person name="Zhang R."/>
            <person name="Du Z.-J."/>
        </authorList>
    </citation>
    <scope>NUCLEOTIDE SEQUENCE [LARGE SCALE GENOMIC DNA]</scope>
    <source>
        <strain evidence="4 5">1E403</strain>
    </source>
</reference>
<dbReference type="EMBL" id="SBII01000005">
    <property type="protein sequence ID" value="RWX00538.1"/>
    <property type="molecule type" value="Genomic_DNA"/>
</dbReference>
<feature type="binding site" evidence="3">
    <location>
        <position position="137"/>
    </location>
    <ligand>
        <name>a divalent metal cation</name>
        <dbReference type="ChEBI" id="CHEBI:60240"/>
    </ligand>
</feature>
<protein>
    <submittedName>
        <fullName evidence="4">DinB family protein</fullName>
    </submittedName>
</protein>
<dbReference type="OrthoDB" id="119432at2"/>
<dbReference type="InterPro" id="IPR007837">
    <property type="entry name" value="DinB"/>
</dbReference>
<accession>A0A444HB65</accession>
<feature type="binding site" evidence="3">
    <location>
        <position position="47"/>
    </location>
    <ligand>
        <name>a divalent metal cation</name>
        <dbReference type="ChEBI" id="CHEBI:60240"/>
    </ligand>
</feature>
<dbReference type="Gene3D" id="1.20.120.450">
    <property type="entry name" value="dinb family like domain"/>
    <property type="match status" value="1"/>
</dbReference>
<dbReference type="SUPFAM" id="SSF109854">
    <property type="entry name" value="DinB/YfiT-like putative metalloenzymes"/>
    <property type="match status" value="1"/>
</dbReference>